<evidence type="ECO:0000313" key="1">
    <source>
        <dbReference type="EMBL" id="KAF8442485.1"/>
    </source>
</evidence>
<accession>A0AAD4BYN1</accession>
<dbReference type="EMBL" id="WHUW01000009">
    <property type="protein sequence ID" value="KAF8442485.1"/>
    <property type="molecule type" value="Genomic_DNA"/>
</dbReference>
<reference evidence="1" key="2">
    <citation type="journal article" date="2020" name="Nat. Commun.">
        <title>Large-scale genome sequencing of mycorrhizal fungi provides insights into the early evolution of symbiotic traits.</title>
        <authorList>
            <person name="Miyauchi S."/>
            <person name="Kiss E."/>
            <person name="Kuo A."/>
            <person name="Drula E."/>
            <person name="Kohler A."/>
            <person name="Sanchez-Garcia M."/>
            <person name="Morin E."/>
            <person name="Andreopoulos B."/>
            <person name="Barry K.W."/>
            <person name="Bonito G."/>
            <person name="Buee M."/>
            <person name="Carver A."/>
            <person name="Chen C."/>
            <person name="Cichocki N."/>
            <person name="Clum A."/>
            <person name="Culley D."/>
            <person name="Crous P.W."/>
            <person name="Fauchery L."/>
            <person name="Girlanda M."/>
            <person name="Hayes R.D."/>
            <person name="Keri Z."/>
            <person name="LaButti K."/>
            <person name="Lipzen A."/>
            <person name="Lombard V."/>
            <person name="Magnuson J."/>
            <person name="Maillard F."/>
            <person name="Murat C."/>
            <person name="Nolan M."/>
            <person name="Ohm R.A."/>
            <person name="Pangilinan J."/>
            <person name="Pereira M.F."/>
            <person name="Perotto S."/>
            <person name="Peter M."/>
            <person name="Pfister S."/>
            <person name="Riley R."/>
            <person name="Sitrit Y."/>
            <person name="Stielow J.B."/>
            <person name="Szollosi G."/>
            <person name="Zifcakova L."/>
            <person name="Stursova M."/>
            <person name="Spatafora J.W."/>
            <person name="Tedersoo L."/>
            <person name="Vaario L.M."/>
            <person name="Yamada A."/>
            <person name="Yan M."/>
            <person name="Wang P."/>
            <person name="Xu J."/>
            <person name="Bruns T."/>
            <person name="Baldrian P."/>
            <person name="Vilgalys R."/>
            <person name="Dunand C."/>
            <person name="Henrissat B."/>
            <person name="Grigoriev I.V."/>
            <person name="Hibbett D."/>
            <person name="Nagy L.G."/>
            <person name="Martin F.M."/>
        </authorList>
    </citation>
    <scope>NUCLEOTIDE SEQUENCE</scope>
    <source>
        <strain evidence="1">BED1</strain>
    </source>
</reference>
<reference evidence="1" key="1">
    <citation type="submission" date="2019-10" db="EMBL/GenBank/DDBJ databases">
        <authorList>
            <consortium name="DOE Joint Genome Institute"/>
            <person name="Kuo A."/>
            <person name="Miyauchi S."/>
            <person name="Kiss E."/>
            <person name="Drula E."/>
            <person name="Kohler A."/>
            <person name="Sanchez-Garcia M."/>
            <person name="Andreopoulos B."/>
            <person name="Barry K.W."/>
            <person name="Bonito G."/>
            <person name="Buee M."/>
            <person name="Carver A."/>
            <person name="Chen C."/>
            <person name="Cichocki N."/>
            <person name="Clum A."/>
            <person name="Culley D."/>
            <person name="Crous P.W."/>
            <person name="Fauchery L."/>
            <person name="Girlanda M."/>
            <person name="Hayes R."/>
            <person name="Keri Z."/>
            <person name="LaButti K."/>
            <person name="Lipzen A."/>
            <person name="Lombard V."/>
            <person name="Magnuson J."/>
            <person name="Maillard F."/>
            <person name="Morin E."/>
            <person name="Murat C."/>
            <person name="Nolan M."/>
            <person name="Ohm R."/>
            <person name="Pangilinan J."/>
            <person name="Pereira M."/>
            <person name="Perotto S."/>
            <person name="Peter M."/>
            <person name="Riley R."/>
            <person name="Sitrit Y."/>
            <person name="Stielow B."/>
            <person name="Szollosi G."/>
            <person name="Zifcakova L."/>
            <person name="Stursova M."/>
            <person name="Spatafora J.W."/>
            <person name="Tedersoo L."/>
            <person name="Vaario L.-M."/>
            <person name="Yamada A."/>
            <person name="Yan M."/>
            <person name="Wang P."/>
            <person name="Xu J."/>
            <person name="Bruns T."/>
            <person name="Baldrian P."/>
            <person name="Vilgalys R."/>
            <person name="Henrissat B."/>
            <person name="Grigoriev I.V."/>
            <person name="Hibbett D."/>
            <person name="Nagy L.G."/>
            <person name="Martin F.M."/>
        </authorList>
    </citation>
    <scope>NUCLEOTIDE SEQUENCE</scope>
    <source>
        <strain evidence="1">BED1</strain>
    </source>
</reference>
<evidence type="ECO:0000313" key="2">
    <source>
        <dbReference type="Proteomes" id="UP001194468"/>
    </source>
</evidence>
<dbReference type="AlphaFoldDB" id="A0AAD4BYN1"/>
<name>A0AAD4BYN1_BOLED</name>
<gene>
    <name evidence="1" type="ORF">L210DRAFT_3536776</name>
</gene>
<protein>
    <submittedName>
        <fullName evidence="1">Uncharacterized protein</fullName>
    </submittedName>
</protein>
<sequence length="53" mass="6195">MTTRRSWGRCICSGVGISRGRGMSCGRIRRRSVLCERAWRSSVTTSWCWAWVW</sequence>
<dbReference type="Proteomes" id="UP001194468">
    <property type="component" value="Unassembled WGS sequence"/>
</dbReference>
<proteinExistence type="predicted"/>
<keyword evidence="2" id="KW-1185">Reference proteome</keyword>
<comment type="caution">
    <text evidence="1">The sequence shown here is derived from an EMBL/GenBank/DDBJ whole genome shotgun (WGS) entry which is preliminary data.</text>
</comment>
<organism evidence="1 2">
    <name type="scientific">Boletus edulis BED1</name>
    <dbReference type="NCBI Taxonomy" id="1328754"/>
    <lineage>
        <taxon>Eukaryota</taxon>
        <taxon>Fungi</taxon>
        <taxon>Dikarya</taxon>
        <taxon>Basidiomycota</taxon>
        <taxon>Agaricomycotina</taxon>
        <taxon>Agaricomycetes</taxon>
        <taxon>Agaricomycetidae</taxon>
        <taxon>Boletales</taxon>
        <taxon>Boletineae</taxon>
        <taxon>Boletaceae</taxon>
        <taxon>Boletoideae</taxon>
        <taxon>Boletus</taxon>
    </lineage>
</organism>